<sequence length="183" mass="20660">MKVVAALVVLVLLLLASPGVSQAPDDKLIVPGQRIGKWTLEMTIDTLLQMNGLQNLPPFIGPSPVYPMRRWYSDSNSEIWGQEWFNLHFQAATRGRDAQRLEYVFIESDEFKTDKDIAVGVTRQVVENAYGQPTAVTRIADPRVGTLRLIYDEIGLATVIDRNEIVVKVCVFRARTARALWNF</sequence>
<keyword evidence="1" id="KW-0732">Signal</keyword>
<protein>
    <submittedName>
        <fullName evidence="2">Uncharacterized protein</fullName>
    </submittedName>
</protein>
<dbReference type="AlphaFoldDB" id="A0A537IH88"/>
<name>A0A537IH88_9BACT</name>
<evidence type="ECO:0000313" key="2">
    <source>
        <dbReference type="EMBL" id="TMI70633.1"/>
    </source>
</evidence>
<feature type="chain" id="PRO_5022159996" evidence="1">
    <location>
        <begin position="24"/>
        <end position="183"/>
    </location>
</feature>
<gene>
    <name evidence="2" type="ORF">E6H05_13545</name>
</gene>
<organism evidence="2 3">
    <name type="scientific">Candidatus Segetimicrobium genomatis</name>
    <dbReference type="NCBI Taxonomy" id="2569760"/>
    <lineage>
        <taxon>Bacteria</taxon>
        <taxon>Bacillati</taxon>
        <taxon>Candidatus Sysuimicrobiota</taxon>
        <taxon>Candidatus Sysuimicrobiia</taxon>
        <taxon>Candidatus Sysuimicrobiales</taxon>
        <taxon>Candidatus Segetimicrobiaceae</taxon>
        <taxon>Candidatus Segetimicrobium</taxon>
    </lineage>
</organism>
<evidence type="ECO:0000313" key="3">
    <source>
        <dbReference type="Proteomes" id="UP000318834"/>
    </source>
</evidence>
<proteinExistence type="predicted"/>
<evidence type="ECO:0000256" key="1">
    <source>
        <dbReference type="SAM" id="SignalP"/>
    </source>
</evidence>
<dbReference type="EMBL" id="VBAP01000141">
    <property type="protein sequence ID" value="TMI70633.1"/>
    <property type="molecule type" value="Genomic_DNA"/>
</dbReference>
<feature type="signal peptide" evidence="1">
    <location>
        <begin position="1"/>
        <end position="23"/>
    </location>
</feature>
<reference evidence="2 3" key="1">
    <citation type="journal article" date="2019" name="Nat. Microbiol.">
        <title>Mediterranean grassland soil C-N compound turnover is dependent on rainfall and depth, and is mediated by genomically divergent microorganisms.</title>
        <authorList>
            <person name="Diamond S."/>
            <person name="Andeer P.F."/>
            <person name="Li Z."/>
            <person name="Crits-Christoph A."/>
            <person name="Burstein D."/>
            <person name="Anantharaman K."/>
            <person name="Lane K.R."/>
            <person name="Thomas B.C."/>
            <person name="Pan C."/>
            <person name="Northen T.R."/>
            <person name="Banfield J.F."/>
        </authorList>
    </citation>
    <scope>NUCLEOTIDE SEQUENCE [LARGE SCALE GENOMIC DNA]</scope>
    <source>
        <strain evidence="2">NP_8</strain>
    </source>
</reference>
<dbReference type="Proteomes" id="UP000318834">
    <property type="component" value="Unassembled WGS sequence"/>
</dbReference>
<accession>A0A537IH88</accession>
<comment type="caution">
    <text evidence="2">The sequence shown here is derived from an EMBL/GenBank/DDBJ whole genome shotgun (WGS) entry which is preliminary data.</text>
</comment>